<organism evidence="5 6">
    <name type="scientific">Branchiostoma belcheri</name>
    <name type="common">Amphioxus</name>
    <dbReference type="NCBI Taxonomy" id="7741"/>
    <lineage>
        <taxon>Eukaryota</taxon>
        <taxon>Metazoa</taxon>
        <taxon>Chordata</taxon>
        <taxon>Cephalochordata</taxon>
        <taxon>Leptocardii</taxon>
        <taxon>Amphioxiformes</taxon>
        <taxon>Branchiostomatidae</taxon>
        <taxon>Branchiostoma</taxon>
    </lineage>
</organism>
<feature type="region of interest" description="Disordered" evidence="4">
    <location>
        <begin position="737"/>
        <end position="846"/>
    </location>
</feature>
<dbReference type="PANTHER" id="PTHR44324:SF2">
    <property type="entry name" value="WD REPEAT-CONTAINING PROTEIN 64"/>
    <property type="match status" value="1"/>
</dbReference>
<dbReference type="GeneID" id="109474969"/>
<dbReference type="AlphaFoldDB" id="A0A6P4Z376"/>
<gene>
    <name evidence="6 7" type="primary">LOC109474969</name>
</gene>
<feature type="region of interest" description="Disordered" evidence="4">
    <location>
        <begin position="619"/>
        <end position="638"/>
    </location>
</feature>
<keyword evidence="2" id="KW-0677">Repeat</keyword>
<protein>
    <submittedName>
        <fullName evidence="6">WD repeat-containing protein 64-like isoform X1</fullName>
    </submittedName>
    <submittedName>
        <fullName evidence="7">WD repeat-containing protein 64-like isoform X2</fullName>
    </submittedName>
</protein>
<name>A0A6P4Z376_BRABE</name>
<dbReference type="Gene3D" id="2.130.10.10">
    <property type="entry name" value="YVTN repeat-like/Quinoprotein amine dehydrogenase"/>
    <property type="match status" value="4"/>
</dbReference>
<feature type="compositionally biased region" description="Acidic residues" evidence="4">
    <location>
        <begin position="693"/>
        <end position="704"/>
    </location>
</feature>
<evidence type="ECO:0000256" key="3">
    <source>
        <dbReference type="PROSITE-ProRule" id="PRU00221"/>
    </source>
</evidence>
<dbReference type="KEGG" id="bbel:109474969"/>
<dbReference type="InterPro" id="IPR001680">
    <property type="entry name" value="WD40_rpt"/>
</dbReference>
<dbReference type="PANTHER" id="PTHR44324">
    <property type="entry name" value="WD40 REPEAT DOMAIN 95"/>
    <property type="match status" value="1"/>
</dbReference>
<dbReference type="RefSeq" id="XP_019631023.1">
    <property type="nucleotide sequence ID" value="XM_019775464.1"/>
</dbReference>
<feature type="repeat" description="WD" evidence="3">
    <location>
        <begin position="513"/>
        <end position="554"/>
    </location>
</feature>
<dbReference type="Proteomes" id="UP000515135">
    <property type="component" value="Unplaced"/>
</dbReference>
<dbReference type="InterPro" id="IPR036322">
    <property type="entry name" value="WD40_repeat_dom_sf"/>
</dbReference>
<feature type="region of interest" description="Disordered" evidence="4">
    <location>
        <begin position="1104"/>
        <end position="1166"/>
    </location>
</feature>
<evidence type="ECO:0000256" key="2">
    <source>
        <dbReference type="ARBA" id="ARBA00022737"/>
    </source>
</evidence>
<dbReference type="SMART" id="SM00320">
    <property type="entry name" value="WD40"/>
    <property type="match status" value="10"/>
</dbReference>
<reference evidence="6 7" key="1">
    <citation type="submission" date="2025-04" db="UniProtKB">
        <authorList>
            <consortium name="RefSeq"/>
        </authorList>
    </citation>
    <scope>IDENTIFICATION</scope>
    <source>
        <tissue evidence="6 7">Gonad</tissue>
    </source>
</reference>
<feature type="compositionally biased region" description="Low complexity" evidence="4">
    <location>
        <begin position="621"/>
        <end position="636"/>
    </location>
</feature>
<dbReference type="RefSeq" id="XP_019631024.1">
    <property type="nucleotide sequence ID" value="XM_019775465.1"/>
</dbReference>
<proteinExistence type="predicted"/>
<feature type="compositionally biased region" description="Polar residues" evidence="4">
    <location>
        <begin position="775"/>
        <end position="812"/>
    </location>
</feature>
<evidence type="ECO:0000256" key="1">
    <source>
        <dbReference type="ARBA" id="ARBA00022574"/>
    </source>
</evidence>
<feature type="region of interest" description="Disordered" evidence="4">
    <location>
        <begin position="693"/>
        <end position="719"/>
    </location>
</feature>
<evidence type="ECO:0000313" key="6">
    <source>
        <dbReference type="RefSeq" id="XP_019631023.1"/>
    </source>
</evidence>
<dbReference type="PROSITE" id="PS50294">
    <property type="entry name" value="WD_REPEATS_REGION"/>
    <property type="match status" value="2"/>
</dbReference>
<keyword evidence="1 3" id="KW-0853">WD repeat</keyword>
<dbReference type="InterPro" id="IPR019775">
    <property type="entry name" value="WD40_repeat_CS"/>
</dbReference>
<dbReference type="PROSITE" id="PS50082">
    <property type="entry name" value="WD_REPEATS_2"/>
    <property type="match status" value="2"/>
</dbReference>
<accession>A0A6P4Z376</accession>
<evidence type="ECO:0000313" key="7">
    <source>
        <dbReference type="RefSeq" id="XP_019631024.1"/>
    </source>
</evidence>
<dbReference type="InterPro" id="IPR051242">
    <property type="entry name" value="WD-EF-hand_domain"/>
</dbReference>
<dbReference type="SUPFAM" id="SSF50978">
    <property type="entry name" value="WD40 repeat-like"/>
    <property type="match status" value="2"/>
</dbReference>
<dbReference type="PROSITE" id="PS00678">
    <property type="entry name" value="WD_REPEATS_1"/>
    <property type="match status" value="1"/>
</dbReference>
<sequence length="1166" mass="131642">MSAVQAVGGSGLQRPYTHGTFQRKLNQFERLIADITQQDSDASPEEKRQAISEGLRYEQFCESIRSLFGPDIRNQDLKAIFRKISTNPDAKVDWSELFGYFQSEVPEAEPAMTEDASVFTVSFRTRVGDAAGDRKRRDIAQAIIHLKEGDFYITASQKGTLSIYNSKLKLQSCCDLNDTAWVTGCDYLPRLRRVAACTERSILIWDNRAKSKNQNIFTIKPMEHSPQCMAAIPGTDSTHDDTLLFGDDQGFVNMMTIASKDLHTKHSKGERKNTNPIIEPSKLSNPILRRKLHDDWVLKIKYFPELRCFGSCSPSSLHSFVLDDLDRIKDNQPVRSLSVSKGINTFAYCARANVIATGGVDKIIRIWHPNIFSRPTGKMIGHLFTIVEMVVNEKDQHLISLSTARVFRVWDIHTLTSLQVFTDNEERPGEKRIYSMAFDSKHDRLLTGSSVIDQWPLTRAVQDTMQVPHTHDRPISQVVHNKELNQVVSICTESVLKVWEMDTGKLVYTIVDAHGPNVEVTSVAFDKTGYRMATGALDGSIKVWDFGSGQEIKVLPALAGEKDEEAGVTALAYVLYEEQRCITALGWNNRLRLIEDSGEVGELNVLLDFVDLYCPRDKSSRSSSRSGSDSPLSRSSIPQVTKMFEKENVLQTHELKCTTMLPPDQPATGCTNGNILIWDIQRTVVKDIWRLDEDEDEEEEEENQENSPSRSRAKSANPHSVHACRFLVHRTRRPDPAYIKRLTRHHAVREDMPTEEDETEGSRRASMMSERSRSQTMTMESRTPSFIDSRMSQAKTPDQDQAGTESRTSGVPQSGMDGNVRISEPMDAPATGAGTDEGERESQTAGDPVMSMIETTYEPVLVSCHHDALIRFWSMKGEMLREVSALTRRQGSPVTAVCADDDCNLLITADHKGYITMWDVAIFLEDPTSENKDNIRQLICWRGHLNRIVSLFYTGPGFIVSGSTDGSVRVWYKEKGHFIGFFGQHRIWKYPTEPPSSAVFPYDITERPLEATRRLTSREKAQQKQKFEYPLIKDMCRWAPFRRSAYERQQKVELKPLDIQSKFFATLIKPRAYTDHLDRSKTGDAKEGAVYRALPVYRVEEPDRMRTPNALKNPFMPDEDDNTFLFGNLPKKGGQNVGGKKGKQKKAARNPGSSGNTGPSPLPPKR</sequence>
<keyword evidence="5" id="KW-1185">Reference proteome</keyword>
<feature type="repeat" description="WD" evidence="3">
    <location>
        <begin position="941"/>
        <end position="971"/>
    </location>
</feature>
<dbReference type="OrthoDB" id="5980302at2759"/>
<evidence type="ECO:0000313" key="5">
    <source>
        <dbReference type="Proteomes" id="UP000515135"/>
    </source>
</evidence>
<dbReference type="Pfam" id="PF00400">
    <property type="entry name" value="WD40"/>
    <property type="match status" value="3"/>
</dbReference>
<dbReference type="InterPro" id="IPR015943">
    <property type="entry name" value="WD40/YVTN_repeat-like_dom_sf"/>
</dbReference>
<evidence type="ECO:0000256" key="4">
    <source>
        <dbReference type="SAM" id="MobiDB-lite"/>
    </source>
</evidence>